<keyword evidence="2" id="KW-0472">Membrane</keyword>
<protein>
    <submittedName>
        <fullName evidence="3">Signal peptidase</fullName>
    </submittedName>
</protein>
<accession>A0A7M2YCM6</accession>
<organism evidence="3 4">
    <name type="scientific">Kaistella flava</name>
    <name type="common">ex Peng et al. 2021</name>
    <dbReference type="NCBI Taxonomy" id="2038776"/>
    <lineage>
        <taxon>Bacteria</taxon>
        <taxon>Pseudomonadati</taxon>
        <taxon>Bacteroidota</taxon>
        <taxon>Flavobacteriia</taxon>
        <taxon>Flavobacteriales</taxon>
        <taxon>Weeksellaceae</taxon>
        <taxon>Chryseobacterium group</taxon>
        <taxon>Kaistella</taxon>
    </lineage>
</organism>
<keyword evidence="2" id="KW-1133">Transmembrane helix</keyword>
<name>A0A7M2YCM6_9FLAO</name>
<proteinExistence type="predicted"/>
<feature type="region of interest" description="Disordered" evidence="1">
    <location>
        <begin position="15"/>
        <end position="34"/>
    </location>
</feature>
<dbReference type="EMBL" id="CP040442">
    <property type="protein sequence ID" value="QOW12017.1"/>
    <property type="molecule type" value="Genomic_DNA"/>
</dbReference>
<evidence type="ECO:0000256" key="2">
    <source>
        <dbReference type="SAM" id="Phobius"/>
    </source>
</evidence>
<evidence type="ECO:0000313" key="4">
    <source>
        <dbReference type="Proteomes" id="UP000594195"/>
    </source>
</evidence>
<dbReference type="AlphaFoldDB" id="A0A7M2YCM6"/>
<gene>
    <name evidence="3" type="ORF">Q73A0000_15135</name>
</gene>
<evidence type="ECO:0000313" key="3">
    <source>
        <dbReference type="EMBL" id="QOW12017.1"/>
    </source>
</evidence>
<evidence type="ECO:0000256" key="1">
    <source>
        <dbReference type="SAM" id="MobiDB-lite"/>
    </source>
</evidence>
<reference evidence="3 4" key="1">
    <citation type="submission" date="2019-05" db="EMBL/GenBank/DDBJ databases">
        <title>Chryseobacterium sp. isolated from King George Island, maritime Antarctica.</title>
        <authorList>
            <person name="Peng X."/>
        </authorList>
    </citation>
    <scope>NUCLEOTIDE SEQUENCE [LARGE SCALE GENOMIC DNA]</scope>
    <source>
        <strain evidence="3 4">7-3A</strain>
    </source>
</reference>
<dbReference type="Proteomes" id="UP000594195">
    <property type="component" value="Chromosome"/>
</dbReference>
<keyword evidence="4" id="KW-1185">Reference proteome</keyword>
<keyword evidence="2" id="KW-0812">Transmembrane</keyword>
<feature type="transmembrane region" description="Helical" evidence="2">
    <location>
        <begin position="45"/>
        <end position="62"/>
    </location>
</feature>
<sequence>MLFLILGSLMYADSGPVGPPSPPPGGGNNGGGTSGPGGLASPIDMYIYILAIAAILFIVLYAKKVQNKQTV</sequence>
<dbReference type="KEGG" id="kfa:Q73A0000_15135"/>